<dbReference type="Proteomes" id="UP000001640">
    <property type="component" value="Chromosome 5"/>
</dbReference>
<dbReference type="CDD" id="cd00067">
    <property type="entry name" value="GAL4"/>
    <property type="match status" value="1"/>
</dbReference>
<protein>
    <recommendedName>
        <fullName evidence="9">Zn(2)-C6 fungal-type domain-containing protein</fullName>
    </recommendedName>
</protein>
<dbReference type="eggNOG" id="ENOG502QU3W">
    <property type="taxonomic scope" value="Eukaryota"/>
</dbReference>
<dbReference type="PANTHER" id="PTHR31313">
    <property type="entry name" value="TY1 ENHANCER ACTIVATOR"/>
    <property type="match status" value="1"/>
</dbReference>
<dbReference type="Gene3D" id="4.10.240.10">
    <property type="entry name" value="Zn(2)-C6 fungal-type DNA-binding domain"/>
    <property type="match status" value="1"/>
</dbReference>
<dbReference type="PANTHER" id="PTHR31313:SF81">
    <property type="entry name" value="TY1 ENHANCER ACTIVATOR"/>
    <property type="match status" value="1"/>
</dbReference>
<keyword evidence="2" id="KW-0479">Metal-binding</keyword>
<dbReference type="GO" id="GO:0003677">
    <property type="term" value="F:DNA binding"/>
    <property type="evidence" value="ECO:0007669"/>
    <property type="project" value="UniProtKB-KW"/>
</dbReference>
<feature type="domain" description="Zn(2)-C6 fungal-type" evidence="9">
    <location>
        <begin position="36"/>
        <end position="65"/>
    </location>
</feature>
<feature type="compositionally biased region" description="Low complexity" evidence="8">
    <location>
        <begin position="226"/>
        <end position="241"/>
    </location>
</feature>
<dbReference type="InParanoid" id="G0VFN4"/>
<dbReference type="InterPro" id="IPR007219">
    <property type="entry name" value="XnlR_reg_dom"/>
</dbReference>
<keyword evidence="11" id="KW-1185">Reference proteome</keyword>
<dbReference type="InterPro" id="IPR051615">
    <property type="entry name" value="Transcr_Regulatory_Elem"/>
</dbReference>
<dbReference type="SMART" id="SM00906">
    <property type="entry name" value="Fungal_trans"/>
    <property type="match status" value="1"/>
</dbReference>
<dbReference type="RefSeq" id="XP_003676660.1">
    <property type="nucleotide sequence ID" value="XM_003676612.1"/>
</dbReference>
<dbReference type="GO" id="GO:0000981">
    <property type="term" value="F:DNA-binding transcription factor activity, RNA polymerase II-specific"/>
    <property type="evidence" value="ECO:0007669"/>
    <property type="project" value="InterPro"/>
</dbReference>
<dbReference type="PROSITE" id="PS00463">
    <property type="entry name" value="ZN2_CY6_FUNGAL_1"/>
    <property type="match status" value="1"/>
</dbReference>
<dbReference type="FunCoup" id="G0VFN4">
    <property type="interactions" value="77"/>
</dbReference>
<dbReference type="PROSITE" id="PS50048">
    <property type="entry name" value="ZN2_CY6_FUNGAL_2"/>
    <property type="match status" value="1"/>
</dbReference>
<gene>
    <name evidence="10" type="primary">NCAS0E02310</name>
    <name evidence="10" type="ordered locus">NCAS_0E02310</name>
</gene>
<evidence type="ECO:0000313" key="10">
    <source>
        <dbReference type="EMBL" id="CCC70301.1"/>
    </source>
</evidence>
<evidence type="ECO:0000256" key="5">
    <source>
        <dbReference type="ARBA" id="ARBA00023125"/>
    </source>
</evidence>
<evidence type="ECO:0000256" key="8">
    <source>
        <dbReference type="SAM" id="MobiDB-lite"/>
    </source>
</evidence>
<dbReference type="GO" id="GO:0051285">
    <property type="term" value="C:cell cortex of cell tip"/>
    <property type="evidence" value="ECO:0007669"/>
    <property type="project" value="EnsemblFungi"/>
</dbReference>
<dbReference type="EMBL" id="HE576756">
    <property type="protein sequence ID" value="CCC70301.1"/>
    <property type="molecule type" value="Genomic_DNA"/>
</dbReference>
<dbReference type="HOGENOM" id="CLU_015811_0_0_1"/>
<organism evidence="10 11">
    <name type="scientific">Naumovozyma castellii</name>
    <name type="common">Yeast</name>
    <name type="synonym">Saccharomyces castellii</name>
    <dbReference type="NCBI Taxonomy" id="27288"/>
    <lineage>
        <taxon>Eukaryota</taxon>
        <taxon>Fungi</taxon>
        <taxon>Dikarya</taxon>
        <taxon>Ascomycota</taxon>
        <taxon>Saccharomycotina</taxon>
        <taxon>Saccharomycetes</taxon>
        <taxon>Saccharomycetales</taxon>
        <taxon>Saccharomycetaceae</taxon>
        <taxon>Naumovozyma</taxon>
    </lineage>
</organism>
<dbReference type="SUPFAM" id="SSF57701">
    <property type="entry name" value="Zn2/Cys6 DNA-binding domain"/>
    <property type="match status" value="1"/>
</dbReference>
<dbReference type="GO" id="GO:0008270">
    <property type="term" value="F:zinc ion binding"/>
    <property type="evidence" value="ECO:0007669"/>
    <property type="project" value="InterPro"/>
</dbReference>
<keyword evidence="4" id="KW-0805">Transcription regulation</keyword>
<keyword evidence="6" id="KW-0804">Transcription</keyword>
<dbReference type="Pfam" id="PF00172">
    <property type="entry name" value="Zn_clus"/>
    <property type="match status" value="1"/>
</dbReference>
<evidence type="ECO:0000256" key="2">
    <source>
        <dbReference type="ARBA" id="ARBA00022723"/>
    </source>
</evidence>
<reference evidence="10 11" key="1">
    <citation type="journal article" date="2011" name="Proc. Natl. Acad. Sci. U.S.A.">
        <title>Evolutionary erosion of yeast sex chromosomes by mating-type switching accidents.</title>
        <authorList>
            <person name="Gordon J.L."/>
            <person name="Armisen D."/>
            <person name="Proux-Wera E."/>
            <person name="Oheigeartaigh S.S."/>
            <person name="Byrne K.P."/>
            <person name="Wolfe K.H."/>
        </authorList>
    </citation>
    <scope>NUCLEOTIDE SEQUENCE [LARGE SCALE GENOMIC DNA]</scope>
    <source>
        <strain evidence="11">ATCC 76901 / BCRC 22586 / CBS 4309 / NBRC 1992 / NRRL Y-12630</strain>
    </source>
</reference>
<dbReference type="SMART" id="SM00066">
    <property type="entry name" value="GAL4"/>
    <property type="match status" value="1"/>
</dbReference>
<feature type="region of interest" description="Disordered" evidence="8">
    <location>
        <begin position="132"/>
        <end position="197"/>
    </location>
</feature>
<evidence type="ECO:0000259" key="9">
    <source>
        <dbReference type="PROSITE" id="PS50048"/>
    </source>
</evidence>
<keyword evidence="5" id="KW-0238">DNA-binding</keyword>
<dbReference type="GeneID" id="96903932"/>
<proteinExistence type="predicted"/>
<dbReference type="OrthoDB" id="2428527at2759"/>
<dbReference type="GO" id="GO:0006368">
    <property type="term" value="P:transcription elongation by RNA polymerase II"/>
    <property type="evidence" value="ECO:0007669"/>
    <property type="project" value="EnsemblFungi"/>
</dbReference>
<keyword evidence="7" id="KW-0539">Nucleus</keyword>
<reference key="2">
    <citation type="submission" date="2011-08" db="EMBL/GenBank/DDBJ databases">
        <title>Genome sequence of Naumovozyma castellii.</title>
        <authorList>
            <person name="Gordon J.L."/>
            <person name="Armisen D."/>
            <person name="Proux-Wera E."/>
            <person name="OhEigeartaigh S.S."/>
            <person name="Byrne K.P."/>
            <person name="Wolfe K.H."/>
        </authorList>
    </citation>
    <scope>NUCLEOTIDE SEQUENCE</scope>
    <source>
        <strain>Type strain:CBS 4309</strain>
    </source>
</reference>
<name>G0VFN4_NAUCA</name>
<sequence length="718" mass="82240">MNYSNGPTKSKRELLEGEDGNELDILDDYPKRKRLACSNCRRRRKKCDLNFPCANCIRLGLNCNVNEEDMRKKRYTSSYVKSLEGHIAYLESNLKNLVDKMYPNDKKMLNNMMIGDVIAGFIDTAKNDELATNPSVSKKESTQESIANNASNTQNNNANNTLPKVPILNPTTVPSIPRSDKSPPHDGSQVEKRKRTFVKGSLYPDGPVIYKHKPLATVNSSAVSVSPLVSSNNSSSSNLESTFTNGKESHLKERISDLNTTVIKRAATIGDLNSLNNDSKILESLSNFYKFLYPGHFIFVHRESFLYGFFNHSENNYKDSHYCSEELIYAMCAVGSRLTPELQDMSEIYYEKSKSTLLELVFDENSVAKITTVQALLCLAFYELGKGNNQLAWYFSGLAIRVGYDMGFQLDPKVWYTDDTDVQLTASELKIRSRIYWGCYIADHFICLMLGRTSTLSVSNSTIPESDELPEVDGTEEFRFVGKHVLQISLPLKNLIILSRIVQIFTSKIFIETEETEAKVEYLNNFNLQVQSWRQSLPGFLNWSKEILKDEDVSTDPTISYFYYYYYIVVLTFNKPFMEDCPESQIIIFEILDDLKILFDNFKHKFGSFNKATLYQLYVCLLAINCIKKLRQQTNLTSANDSKWDEQLEYFNDIFYKGLSPAYQLPKRLQEDTDYEMEQEKQGLIQMSSNTNYTHDFSLSNEIDDLIKDLFGVPYAPT</sequence>
<dbReference type="InterPro" id="IPR036864">
    <property type="entry name" value="Zn2-C6_fun-type_DNA-bd_sf"/>
</dbReference>
<accession>G0VFN4</accession>
<feature type="compositionally biased region" description="Basic and acidic residues" evidence="8">
    <location>
        <begin position="178"/>
        <end position="191"/>
    </location>
</feature>
<comment type="subcellular location">
    <subcellularLocation>
        <location evidence="1">Nucleus</location>
    </subcellularLocation>
</comment>
<dbReference type="GO" id="GO:0005634">
    <property type="term" value="C:nucleus"/>
    <property type="evidence" value="ECO:0007669"/>
    <property type="project" value="UniProtKB-SubCell"/>
</dbReference>
<evidence type="ECO:0000313" key="11">
    <source>
        <dbReference type="Proteomes" id="UP000001640"/>
    </source>
</evidence>
<keyword evidence="3" id="KW-0862">Zinc</keyword>
<evidence type="ECO:0000256" key="7">
    <source>
        <dbReference type="ARBA" id="ARBA00023242"/>
    </source>
</evidence>
<evidence type="ECO:0000256" key="6">
    <source>
        <dbReference type="ARBA" id="ARBA00023163"/>
    </source>
</evidence>
<feature type="compositionally biased region" description="Low complexity" evidence="8">
    <location>
        <begin position="147"/>
        <end position="160"/>
    </location>
</feature>
<evidence type="ECO:0000256" key="4">
    <source>
        <dbReference type="ARBA" id="ARBA00023015"/>
    </source>
</evidence>
<dbReference type="InterPro" id="IPR001138">
    <property type="entry name" value="Zn2Cys6_DnaBD"/>
</dbReference>
<dbReference type="OMA" id="YMADHFI"/>
<evidence type="ECO:0000256" key="1">
    <source>
        <dbReference type="ARBA" id="ARBA00004123"/>
    </source>
</evidence>
<dbReference type="Pfam" id="PF04082">
    <property type="entry name" value="Fungal_trans"/>
    <property type="match status" value="1"/>
</dbReference>
<evidence type="ECO:0000256" key="3">
    <source>
        <dbReference type="ARBA" id="ARBA00022833"/>
    </source>
</evidence>
<dbReference type="KEGG" id="ncs:NCAS_0E02310"/>
<dbReference type="AlphaFoldDB" id="G0VFN4"/>
<dbReference type="STRING" id="1064592.G0VFN4"/>
<feature type="region of interest" description="Disordered" evidence="8">
    <location>
        <begin position="226"/>
        <end position="246"/>
    </location>
</feature>
<dbReference type="CDD" id="cd12148">
    <property type="entry name" value="fungal_TF_MHR"/>
    <property type="match status" value="1"/>
</dbReference>